<dbReference type="Pfam" id="PF20693">
    <property type="entry name" value="YobI-ATPase"/>
    <property type="match status" value="1"/>
</dbReference>
<dbReference type="InterPro" id="IPR027417">
    <property type="entry name" value="P-loop_NTPase"/>
</dbReference>
<dbReference type="SUPFAM" id="SSF52540">
    <property type="entry name" value="P-loop containing nucleoside triphosphate hydrolases"/>
    <property type="match status" value="1"/>
</dbReference>
<evidence type="ECO:0000256" key="1">
    <source>
        <dbReference type="SAM" id="Phobius"/>
    </source>
</evidence>
<proteinExistence type="predicted"/>
<keyword evidence="1" id="KW-0472">Membrane</keyword>
<dbReference type="AlphaFoldDB" id="A0A2N6Q4Y9"/>
<accession>A0A2N6Q4Y9</accession>
<feature type="transmembrane region" description="Helical" evidence="1">
    <location>
        <begin position="203"/>
        <end position="221"/>
    </location>
</feature>
<gene>
    <name evidence="3" type="ORF">CJ232_07665</name>
</gene>
<evidence type="ECO:0000313" key="4">
    <source>
        <dbReference type="Proteomes" id="UP000235661"/>
    </source>
</evidence>
<sequence length="1226" mass="142941">MSAQNMIKQIIEKWKLIIETQLSKKKQEDTRLPYIPLSPTDSAEDCDVYLNALSWALSNKKQIKNIAISGPYGSGKSSILQTFIKREKQRKWILNKNHFLNISLATFEAPKKSNDQENDNHYTCDNDIQRLIELSLLQQLFYRETNSKTPDSRLKKIQSLKSWKLFLQTIITIVFAFSLVVLVLPNELDSYLNLENTIFASNIAKYIALTVGIIILFAFIYKSSRSIIGLSIKKLNLKGTEIEIDKNISKSILNNHIDEIIYFFEATDYNVVIIEDLDRFGKSEVFTKLREINLLINNSKKVKQDVVFIYAIKDDMFLNKDRSKFFDYMLPVIPIVNFSNSGDKLKKMLKGESIKIDNDLIDDLSLFVDDMRLLYNIMNEFHVYATKINQQLDMNKLLAIIVYKNLFPKDFTDLSENRGELFETISSKNKYIENAVAEINKQIESIKERLRLSDESFISEIKDLRTLYVSKVCEKIISLGKGISGLKDNNKSVSMEYFTDDDTFCKIKGGNLDYDYLDYYNTRRSGSYTFKFNEIEKQVNPNYTYDQREKIVLDKQADKNNSLRMNITSLQEQIGKIKKSKLRDLLSENNIKIYCNDDKKKELIDILLRNGYINENYLDYISVFHEGTLSKSDYQFLINIKRELEPQFDYILNKKEELLKRINIYMFEKRCVLNFNLIDTLITSGYVDKIDILFKQLSNEHDITVKFINEYIDRSKYQEVFINKLCSYWNNIWRYILHESNYTDERKEQYFLLVLEYADISDLCNIFDKNDTYIANYRDFFITSSNNKKRQNLVEYLGIVFKTISSNSPVQDIEFIMKNTYYEINIEMLKIVIPKDKFEQESFNNKNYSYLKNSGLNGIVKYIEGEINTYVKNILLELRGNNKEELEEYSILLNNPKLDINLKEKLIQQVETIVDDISTITGLDEAHLLFKYSKVRPTWKNVQAMFANDSDLLSTSVINFLNQENNAIILSKSRMETVANEDGVSIYSKLCEALIHEKNINDVSYKLFTQSIPWCYNSFKPSSISPERMRILIEGNKVNKVVASYDFLRQNYKGLNILLVEKAPDKFIGILDQLEIDSADMENIAKSSKLNNDMKFCFVNAVHEDVITKSAYTSKFVLENVLRDSDKYSLSESLQIQLINKIGLPVADRIKLFIQIHNGIDNDITKTFLISLGNPYDEIANPKKSPKIERNTLNSVFMNILIEKGIIASYSEKTNQIYHSKKNMEQ</sequence>
<protein>
    <recommendedName>
        <fullName evidence="2">YobI-like P-loop NTPase domain-containing protein</fullName>
    </recommendedName>
</protein>
<dbReference type="Proteomes" id="UP000235661">
    <property type="component" value="Unassembled WGS sequence"/>
</dbReference>
<organism evidence="3 4">
    <name type="scientific">Hoylesella timonensis</name>
    <dbReference type="NCBI Taxonomy" id="386414"/>
    <lineage>
        <taxon>Bacteria</taxon>
        <taxon>Pseudomonadati</taxon>
        <taxon>Bacteroidota</taxon>
        <taxon>Bacteroidia</taxon>
        <taxon>Bacteroidales</taxon>
        <taxon>Prevotellaceae</taxon>
        <taxon>Hoylesella</taxon>
    </lineage>
</organism>
<feature type="domain" description="YobI-like P-loop NTPase" evidence="2">
    <location>
        <begin position="49"/>
        <end position="421"/>
    </location>
</feature>
<comment type="caution">
    <text evidence="3">The sequence shown here is derived from an EMBL/GenBank/DDBJ whole genome shotgun (WGS) entry which is preliminary data.</text>
</comment>
<evidence type="ECO:0000259" key="2">
    <source>
        <dbReference type="Pfam" id="PF20693"/>
    </source>
</evidence>
<dbReference type="InterPro" id="IPR048428">
    <property type="entry name" value="YobI-NTPase"/>
</dbReference>
<dbReference type="EMBL" id="PNGI01000015">
    <property type="protein sequence ID" value="PMC09499.1"/>
    <property type="molecule type" value="Genomic_DNA"/>
</dbReference>
<feature type="transmembrane region" description="Helical" evidence="1">
    <location>
        <begin position="165"/>
        <end position="183"/>
    </location>
</feature>
<name>A0A2N6Q4Y9_9BACT</name>
<keyword evidence="1" id="KW-1133">Transmembrane helix</keyword>
<keyword evidence="1" id="KW-0812">Transmembrane</keyword>
<evidence type="ECO:0000313" key="3">
    <source>
        <dbReference type="EMBL" id="PMC09499.1"/>
    </source>
</evidence>
<reference evidence="3 4" key="1">
    <citation type="submission" date="2017-09" db="EMBL/GenBank/DDBJ databases">
        <title>Bacterial strain isolated from the female urinary microbiota.</title>
        <authorList>
            <person name="Thomas-White K."/>
            <person name="Kumar N."/>
            <person name="Forster S."/>
            <person name="Putonti C."/>
            <person name="Lawley T."/>
            <person name="Wolfe A.J."/>
        </authorList>
    </citation>
    <scope>NUCLEOTIDE SEQUENCE [LARGE SCALE GENOMIC DNA]</scope>
    <source>
        <strain evidence="3 4">UMB0818</strain>
    </source>
</reference>